<dbReference type="RefSeq" id="WP_037236087.1">
    <property type="nucleotide sequence ID" value="NZ_CP008947.1"/>
</dbReference>
<name>A0A076EPV9_RHOOP</name>
<evidence type="ECO:0000313" key="2">
    <source>
        <dbReference type="Proteomes" id="UP000028488"/>
    </source>
</evidence>
<dbReference type="EMBL" id="CP008947">
    <property type="protein sequence ID" value="AII07227.1"/>
    <property type="molecule type" value="Genomic_DNA"/>
</dbReference>
<dbReference type="SUPFAM" id="SSF53850">
    <property type="entry name" value="Periplasmic binding protein-like II"/>
    <property type="match status" value="1"/>
</dbReference>
<dbReference type="AlphaFoldDB" id="A0A076EPV9"/>
<sequence length="301" mass="32714">MPQPLSIAAKSYPHTAFLTDPELTVGGRAVELAAADPIYKAFAPMVRELRYDVSELAIATFLQAREAGAPIALLPVVLSGDFHHHSLTRWPGSAEISPADLAGRRVGVRAYSQTTGLWVRGILHEEFGVDAKEVTWVTTEEPHVAGYVEPPNVERTTGKVLDVLERGDVVAAVLGPPALDGAQGPLVPIIPNWREAEEAWGARHQTVPINHMLTVRRDLLEAEPQTVSALYQAFGAEIEARKAADTEPGPRVRALRFGVTDELVAGLQIAIDYALQQNVIRTPVTVAELLDDFTRHLGERA</sequence>
<organism evidence="1 2">
    <name type="scientific">Rhodococcus opacus</name>
    <name type="common">Nocardia opaca</name>
    <dbReference type="NCBI Taxonomy" id="37919"/>
    <lineage>
        <taxon>Bacteria</taxon>
        <taxon>Bacillati</taxon>
        <taxon>Actinomycetota</taxon>
        <taxon>Actinomycetes</taxon>
        <taxon>Mycobacteriales</taxon>
        <taxon>Nocardiaceae</taxon>
        <taxon>Rhodococcus</taxon>
    </lineage>
</organism>
<evidence type="ECO:0008006" key="3">
    <source>
        <dbReference type="Google" id="ProtNLM"/>
    </source>
</evidence>
<proteinExistence type="predicted"/>
<dbReference type="eggNOG" id="COG0715">
    <property type="taxonomic scope" value="Bacteria"/>
</dbReference>
<reference evidence="1 2" key="1">
    <citation type="submission" date="2014-07" db="EMBL/GenBank/DDBJ databases">
        <title>Genome Sequence of Rhodococcus opacus Strain R7, a Biodegrader of Mono- and Polycyclic Aromatic Hydrocarbons.</title>
        <authorList>
            <person name="Di Gennaro P."/>
            <person name="Zampolli J."/>
            <person name="Presti I."/>
            <person name="Cappelletti M."/>
            <person name="D'Ursi P."/>
            <person name="Orro A."/>
            <person name="Mezzelani A."/>
            <person name="Milanesi L."/>
        </authorList>
    </citation>
    <scope>NUCLEOTIDE SEQUENCE [LARGE SCALE GENOMIC DNA]</scope>
    <source>
        <strain evidence="1 2">R7</strain>
    </source>
</reference>
<dbReference type="Proteomes" id="UP000028488">
    <property type="component" value="Chromosome"/>
</dbReference>
<gene>
    <name evidence="1" type="ORF">EP51_22250</name>
</gene>
<dbReference type="Gene3D" id="3.40.190.10">
    <property type="entry name" value="Periplasmic binding protein-like II"/>
    <property type="match status" value="1"/>
</dbReference>
<protein>
    <recommendedName>
        <fullName evidence="3">4,5-dihydroxyphthalate decarboxylase</fullName>
    </recommendedName>
</protein>
<accession>A0A076EPV9</accession>
<evidence type="ECO:0000313" key="1">
    <source>
        <dbReference type="EMBL" id="AII07227.1"/>
    </source>
</evidence>